<feature type="region of interest" description="Disordered" evidence="1">
    <location>
        <begin position="507"/>
        <end position="527"/>
    </location>
</feature>
<gene>
    <name evidence="2" type="ORF">VW23_004600</name>
</gene>
<dbReference type="AlphaFoldDB" id="A0A1E5XIQ6"/>
<proteinExistence type="predicted"/>
<feature type="non-terminal residue" evidence="2">
    <location>
        <position position="1"/>
    </location>
</feature>
<evidence type="ECO:0008006" key="4">
    <source>
        <dbReference type="Google" id="ProtNLM"/>
    </source>
</evidence>
<protein>
    <recommendedName>
        <fullName evidence="4">Phage portal protein</fullName>
    </recommendedName>
</protein>
<keyword evidence="3" id="KW-1185">Reference proteome</keyword>
<comment type="caution">
    <text evidence="2">The sequence shown here is derived from an EMBL/GenBank/DDBJ whole genome shotgun (WGS) entry which is preliminary data.</text>
</comment>
<dbReference type="InterPro" id="IPR032427">
    <property type="entry name" value="P22_portal"/>
</dbReference>
<dbReference type="EMBL" id="LAJE02000370">
    <property type="protein sequence ID" value="OEO28482.1"/>
    <property type="molecule type" value="Genomic_DNA"/>
</dbReference>
<evidence type="ECO:0000256" key="1">
    <source>
        <dbReference type="SAM" id="MobiDB-lite"/>
    </source>
</evidence>
<accession>A0A1E5XIQ6</accession>
<dbReference type="RefSeq" id="WP_069912212.1">
    <property type="nucleotide sequence ID" value="NZ_LAJE02000370.1"/>
</dbReference>
<reference evidence="2 3" key="1">
    <citation type="journal article" date="2015" name="Genome Announc.">
        <title>Genome Assemblies of Three Soil-Associated Devosia species: D. insulae, D. limi, and D. soli.</title>
        <authorList>
            <person name="Hassan Y.I."/>
            <person name="Lepp D."/>
            <person name="Zhou T."/>
        </authorList>
    </citation>
    <scope>NUCLEOTIDE SEQUENCE [LARGE SCALE GENOMIC DNA]</scope>
    <source>
        <strain evidence="2 3">DS-56</strain>
    </source>
</reference>
<name>A0A1E5XIQ6_9HYPH</name>
<dbReference type="Pfam" id="PF16510">
    <property type="entry name" value="P22_portal"/>
    <property type="match status" value="2"/>
</dbReference>
<evidence type="ECO:0000313" key="2">
    <source>
        <dbReference type="EMBL" id="OEO28482.1"/>
    </source>
</evidence>
<organism evidence="2 3">
    <name type="scientific">Devosia insulae DS-56</name>
    <dbReference type="NCBI Taxonomy" id="1116389"/>
    <lineage>
        <taxon>Bacteria</taxon>
        <taxon>Pseudomonadati</taxon>
        <taxon>Pseudomonadota</taxon>
        <taxon>Alphaproteobacteria</taxon>
        <taxon>Hyphomicrobiales</taxon>
        <taxon>Devosiaceae</taxon>
        <taxon>Devosia</taxon>
    </lineage>
</organism>
<evidence type="ECO:0000313" key="3">
    <source>
        <dbReference type="Proteomes" id="UP000095463"/>
    </source>
</evidence>
<dbReference type="Proteomes" id="UP000095463">
    <property type="component" value="Unassembled WGS sequence"/>
</dbReference>
<sequence>KQDYLSYLDGKRAEIDEQQEARRYYHGAHWTAKQIKTLNQRKQPVVTYNRMARKINAVVGLLERQRQDPKGYARTPKHEDGAEVATAVLRYVLDEQRWQEKSPIAGLNGAVDGIGGLELTLEAGDKGDTEIGFEVVEPAGFFYDPTSTRADFSDAGYMGIGKWADAAELLAAFPDKEREIGASVDVGSELTSNPDSDDNWVMGDEHHRRVRVIDHWYKRGNQWCFAIYTGAAILAEGESYLRDEKRRTLCKYVMFSANVDHDGDRYGFFRNMKSAQDEINQRRSKGLHTSQSRRIVIRDGQGLEPEKIRAELARPDGVVVVPVGAELPQFDDAARGAELNANLGFLEEAKQEIENYGFNPALMGSGIQDMSGRAIALQQQAGIAELGPYLLGYRGWKQRVYRAIWNAVQSLWTAERWIRVTDDEGLGNWLSVNRLAIDPATGIPTITNALGSLDVDIILDEGPDTVTMQADTNESVRQALQAVGPLLQPAVAAAALEVLIETSSMPASAKKKFRDATRQRPQPPDPREQQAAMLQQQAAMLELQGKALGNRKTEAETMKLMAEAEDIGAERAAEGLEQRIDAVERQDELMFRREEQDARRANRQLELAGRALQVQAAEVRARND</sequence>